<keyword evidence="5" id="KW-0539">Nucleus</keyword>
<dbReference type="GO" id="GO:0016602">
    <property type="term" value="C:CCAAT-binding factor complex"/>
    <property type="evidence" value="ECO:0007669"/>
    <property type="project" value="TreeGrafter"/>
</dbReference>
<evidence type="ECO:0000259" key="13">
    <source>
        <dbReference type="Pfam" id="PF00808"/>
    </source>
</evidence>
<dbReference type="SUPFAM" id="SSF47113">
    <property type="entry name" value="Histone-fold"/>
    <property type="match status" value="1"/>
</dbReference>
<evidence type="ECO:0000256" key="1">
    <source>
        <dbReference type="ARBA" id="ARBA00004123"/>
    </source>
</evidence>
<dbReference type="GO" id="GO:0046982">
    <property type="term" value="F:protein heterodimerization activity"/>
    <property type="evidence" value="ECO:0007669"/>
    <property type="project" value="InterPro"/>
</dbReference>
<feature type="region of interest" description="Disordered" evidence="12">
    <location>
        <begin position="1"/>
        <end position="25"/>
    </location>
</feature>
<evidence type="ECO:0000256" key="7">
    <source>
        <dbReference type="ARBA" id="ARBA00025911"/>
    </source>
</evidence>
<evidence type="ECO:0000313" key="15">
    <source>
        <dbReference type="WBParaSite" id="PSAMB.scaffold1379size32391.g12871.t1"/>
    </source>
</evidence>
<evidence type="ECO:0000256" key="11">
    <source>
        <dbReference type="ARBA" id="ARBA00042663"/>
    </source>
</evidence>
<proteinExistence type="inferred from homology"/>
<dbReference type="GO" id="GO:0000978">
    <property type="term" value="F:RNA polymerase II cis-regulatory region sequence-specific DNA binding"/>
    <property type="evidence" value="ECO:0007669"/>
    <property type="project" value="TreeGrafter"/>
</dbReference>
<comment type="function">
    <text evidence="6">Component of the sequence-specific heterotrimeric transcription factor (NF-Y) which specifically recognizes a 5'-CCAAT-3' box motif found in the promoters of its target genes. NF-Y can function as both an activator and a repressor, depending on its interacting cofactors.</text>
</comment>
<accession>A0A914UZT0</accession>
<dbReference type="InterPro" id="IPR050568">
    <property type="entry name" value="Transcr_DNA_Rep_Reg"/>
</dbReference>
<evidence type="ECO:0000256" key="9">
    <source>
        <dbReference type="ARBA" id="ARBA00040590"/>
    </source>
</evidence>
<dbReference type="Gene3D" id="1.10.20.10">
    <property type="entry name" value="Histone, subunit A"/>
    <property type="match status" value="1"/>
</dbReference>
<dbReference type="WBParaSite" id="PSAMB.scaffold1379size32391.g12871.t1">
    <property type="protein sequence ID" value="PSAMB.scaffold1379size32391.g12871.t1"/>
    <property type="gene ID" value="PSAMB.scaffold1379size32391.g12871"/>
</dbReference>
<keyword evidence="3" id="KW-0238">DNA-binding</keyword>
<dbReference type="GO" id="GO:0001228">
    <property type="term" value="F:DNA-binding transcription activator activity, RNA polymerase II-specific"/>
    <property type="evidence" value="ECO:0007669"/>
    <property type="project" value="TreeGrafter"/>
</dbReference>
<comment type="similarity">
    <text evidence="8">Belongs to the NFYC/HAP5 subunit family.</text>
</comment>
<evidence type="ECO:0000256" key="12">
    <source>
        <dbReference type="SAM" id="MobiDB-lite"/>
    </source>
</evidence>
<organism evidence="14 15">
    <name type="scientific">Plectus sambesii</name>
    <dbReference type="NCBI Taxonomy" id="2011161"/>
    <lineage>
        <taxon>Eukaryota</taxon>
        <taxon>Metazoa</taxon>
        <taxon>Ecdysozoa</taxon>
        <taxon>Nematoda</taxon>
        <taxon>Chromadorea</taxon>
        <taxon>Plectida</taxon>
        <taxon>Plectina</taxon>
        <taxon>Plectoidea</taxon>
        <taxon>Plectidae</taxon>
        <taxon>Plectus</taxon>
    </lineage>
</organism>
<dbReference type="PANTHER" id="PTHR10252:SF8">
    <property type="entry name" value="NUCLEAR TRANSCRIPTION FACTOR Y SUBUNIT GAMMA"/>
    <property type="match status" value="1"/>
</dbReference>
<dbReference type="PANTHER" id="PTHR10252">
    <property type="entry name" value="HISTONE-LIKE TRANSCRIPTION FACTOR CCAAT-RELATED"/>
    <property type="match status" value="1"/>
</dbReference>
<reference evidence="15" key="1">
    <citation type="submission" date="2022-11" db="UniProtKB">
        <authorList>
            <consortium name="WormBaseParasite"/>
        </authorList>
    </citation>
    <scope>IDENTIFICATION</scope>
</reference>
<keyword evidence="14" id="KW-1185">Reference proteome</keyword>
<name>A0A914UZT0_9BILA</name>
<dbReference type="CDD" id="cd22908">
    <property type="entry name" value="HFD_NFYC-like"/>
    <property type="match status" value="1"/>
</dbReference>
<evidence type="ECO:0000256" key="10">
    <source>
        <dbReference type="ARBA" id="ARBA00042333"/>
    </source>
</evidence>
<dbReference type="Pfam" id="PF00808">
    <property type="entry name" value="CBFD_NFYB_HMF"/>
    <property type="match status" value="1"/>
</dbReference>
<sequence>MSAEELSRQNETEEGADDHQAPPVLMPQTIRTGIGGSGVKLIIQPPPARSHQGQMIAGTSAGQPILAPSGGAMQPTFKFKTIQPAYDPQKMLNEFWPRQKTQIEAIDVAHLRDANRHQELPLARIKKIMKLDDDVKNQMISAEAPVLFAKAAEIFIEELTLRSWVHTEENKRKTLQKSDISMAISRCEQFDFLIDIVPRDESLHKQSKMQHHSTATPCRTLNEMDQSGQTIVLDQSMLAAGGTPVRFQSESTGDGGIQYFIQMPGNSTTPLQTQHMNESQLTPTTPLVQLQNGQMVQATQIGQPIPFQTTPGQSVQLIAVGSDGQPIQLQLQLPQSQMSVQNENDS</sequence>
<dbReference type="AlphaFoldDB" id="A0A914UZT0"/>
<dbReference type="InterPro" id="IPR009072">
    <property type="entry name" value="Histone-fold"/>
</dbReference>
<evidence type="ECO:0000256" key="2">
    <source>
        <dbReference type="ARBA" id="ARBA00023015"/>
    </source>
</evidence>
<evidence type="ECO:0000313" key="14">
    <source>
        <dbReference type="Proteomes" id="UP000887566"/>
    </source>
</evidence>
<evidence type="ECO:0000256" key="8">
    <source>
        <dbReference type="ARBA" id="ARBA00038129"/>
    </source>
</evidence>
<dbReference type="InterPro" id="IPR003958">
    <property type="entry name" value="CBFA_NFYB_domain"/>
</dbReference>
<dbReference type="FunFam" id="1.10.20.10:FF:000006">
    <property type="entry name" value="Nuclear transcription factor Y subunit gamma"/>
    <property type="match status" value="1"/>
</dbReference>
<evidence type="ECO:0000256" key="6">
    <source>
        <dbReference type="ARBA" id="ARBA00025263"/>
    </source>
</evidence>
<dbReference type="Proteomes" id="UP000887566">
    <property type="component" value="Unplaced"/>
</dbReference>
<feature type="compositionally biased region" description="Basic and acidic residues" evidence="12">
    <location>
        <begin position="1"/>
        <end position="11"/>
    </location>
</feature>
<protein>
    <recommendedName>
        <fullName evidence="9">Nuclear transcription factor Y subunit gamma</fullName>
    </recommendedName>
    <alternativeName>
        <fullName evidence="10">CAAT box DNA-binding protein subunit C</fullName>
    </alternativeName>
    <alternativeName>
        <fullName evidence="11">Nuclear transcription factor Y subunit C</fullName>
    </alternativeName>
</protein>
<comment type="subcellular location">
    <subcellularLocation>
        <location evidence="1">Nucleus</location>
    </subcellularLocation>
</comment>
<keyword evidence="2" id="KW-0805">Transcription regulation</keyword>
<evidence type="ECO:0000256" key="3">
    <source>
        <dbReference type="ARBA" id="ARBA00023125"/>
    </source>
</evidence>
<evidence type="ECO:0000256" key="4">
    <source>
        <dbReference type="ARBA" id="ARBA00023163"/>
    </source>
</evidence>
<feature type="domain" description="Transcription factor CBF/NF-Y/archaeal histone" evidence="13">
    <location>
        <begin position="119"/>
        <end position="184"/>
    </location>
</feature>
<keyword evidence="4" id="KW-0804">Transcription</keyword>
<comment type="subunit">
    <text evidence="7">Heterotrimeric transcription factor composed of three components, NF-YA, NF-YB and NF-YC. NF-YB and NF-YC must interact and dimerize for NF-YA association and DNA binding.</text>
</comment>
<evidence type="ECO:0000256" key="5">
    <source>
        <dbReference type="ARBA" id="ARBA00023242"/>
    </source>
</evidence>